<feature type="region of interest" description="Disordered" evidence="1">
    <location>
        <begin position="56"/>
        <end position="91"/>
    </location>
</feature>
<accession>A0ABN9X514</accession>
<comment type="caution">
    <text evidence="2">The sequence shown here is derived from an EMBL/GenBank/DDBJ whole genome shotgun (WGS) entry which is preliminary data.</text>
</comment>
<dbReference type="EMBL" id="CAUYUJ010019903">
    <property type="protein sequence ID" value="CAK0894465.1"/>
    <property type="molecule type" value="Genomic_DNA"/>
</dbReference>
<keyword evidence="3" id="KW-1185">Reference proteome</keyword>
<feature type="compositionally biased region" description="Basic and acidic residues" evidence="1">
    <location>
        <begin position="78"/>
        <end position="91"/>
    </location>
</feature>
<evidence type="ECO:0000313" key="2">
    <source>
        <dbReference type="EMBL" id="CAK0894465.1"/>
    </source>
</evidence>
<protein>
    <recommendedName>
        <fullName evidence="4">RRM domain-containing protein</fullName>
    </recommendedName>
</protein>
<gene>
    <name evidence="2" type="ORF">PCOR1329_LOCUS73504</name>
</gene>
<name>A0ABN9X514_9DINO</name>
<organism evidence="2 3">
    <name type="scientific">Prorocentrum cordatum</name>
    <dbReference type="NCBI Taxonomy" id="2364126"/>
    <lineage>
        <taxon>Eukaryota</taxon>
        <taxon>Sar</taxon>
        <taxon>Alveolata</taxon>
        <taxon>Dinophyceae</taxon>
        <taxon>Prorocentrales</taxon>
        <taxon>Prorocentraceae</taxon>
        <taxon>Prorocentrum</taxon>
    </lineage>
</organism>
<proteinExistence type="predicted"/>
<evidence type="ECO:0000313" key="3">
    <source>
        <dbReference type="Proteomes" id="UP001189429"/>
    </source>
</evidence>
<evidence type="ECO:0008006" key="4">
    <source>
        <dbReference type="Google" id="ProtNLM"/>
    </source>
</evidence>
<reference evidence="2" key="1">
    <citation type="submission" date="2023-10" db="EMBL/GenBank/DDBJ databases">
        <authorList>
            <person name="Chen Y."/>
            <person name="Shah S."/>
            <person name="Dougan E. K."/>
            <person name="Thang M."/>
            <person name="Chan C."/>
        </authorList>
    </citation>
    <scope>NUCLEOTIDE SEQUENCE [LARGE SCALE GENOMIC DNA]</scope>
</reference>
<dbReference type="Proteomes" id="UP001189429">
    <property type="component" value="Unassembled WGS sequence"/>
</dbReference>
<sequence>MQQFGAVDVVFMGNRHDPTAEPPWVRFEKASSAVAACNAINAGQVMFEGQPAKAELKAGNVPPRAPPQSRAQSSPFRSSRDIALEDRRRRR</sequence>
<evidence type="ECO:0000256" key="1">
    <source>
        <dbReference type="SAM" id="MobiDB-lite"/>
    </source>
</evidence>